<dbReference type="Proteomes" id="UP000536195">
    <property type="component" value="Unassembled WGS sequence"/>
</dbReference>
<dbReference type="EMBL" id="JACDUK010000001">
    <property type="protein sequence ID" value="MBA2852663.1"/>
    <property type="molecule type" value="Genomic_DNA"/>
</dbReference>
<evidence type="ECO:0000313" key="1">
    <source>
        <dbReference type="EMBL" id="MBA2852663.1"/>
    </source>
</evidence>
<sequence length="43" mass="4889">MKQDKQKTIIKEVKPFGNTGHVTLPKYLIGKKVIIKTQGEHRG</sequence>
<comment type="caution">
    <text evidence="2">The sequence shown here is derived from an EMBL/GenBank/DDBJ whole genome shotgun (WGS) entry which is preliminary data.</text>
</comment>
<dbReference type="Pfam" id="PF09853">
    <property type="entry name" value="DUF2080"/>
    <property type="match status" value="1"/>
</dbReference>
<name>A0A7J9S7M4_METMI</name>
<evidence type="ECO:0000313" key="2">
    <source>
        <dbReference type="EMBL" id="MBB6400988.1"/>
    </source>
</evidence>
<dbReference type="AlphaFoldDB" id="A0A7J9S7M4"/>
<protein>
    <submittedName>
        <fullName evidence="2">Putative transposon-encoded protein</fullName>
    </submittedName>
</protein>
<reference evidence="2 4" key="1">
    <citation type="submission" date="2020-08" db="EMBL/GenBank/DDBJ databases">
        <title>Genomic Encyclopedia of Type Strains, Phase IV (KMG-V): Genome sequencing to study the core and pangenomes of soil and plant-associated prokaryotes.</title>
        <authorList>
            <person name="Whitman W."/>
        </authorList>
    </citation>
    <scope>NUCLEOTIDE SEQUENCE [LARGE SCALE GENOMIC DNA]</scope>
    <source>
        <strain evidence="2 4">C11</strain>
        <strain evidence="1 3">S1</strain>
    </source>
</reference>
<accession>A0A7J9S7M4</accession>
<dbReference type="InterPro" id="IPR019205">
    <property type="entry name" value="DUF2080_transposon-encoded"/>
</dbReference>
<evidence type="ECO:0000313" key="3">
    <source>
        <dbReference type="Proteomes" id="UP000522365"/>
    </source>
</evidence>
<dbReference type="RefSeq" id="WP_181503903.1">
    <property type="nucleotide sequence ID" value="NZ_JACDUK010000001.1"/>
</dbReference>
<dbReference type="EMBL" id="JACHEC010000001">
    <property type="protein sequence ID" value="MBB6400988.1"/>
    <property type="molecule type" value="Genomic_DNA"/>
</dbReference>
<gene>
    <name evidence="1" type="ORF">HNP89_000600</name>
    <name evidence="2" type="ORF">HNP92_000273</name>
</gene>
<proteinExistence type="predicted"/>
<dbReference type="Proteomes" id="UP000522365">
    <property type="component" value="Unassembled WGS sequence"/>
</dbReference>
<dbReference type="NCBIfam" id="NF033496">
    <property type="entry name" value="DUF2080_fam_acc"/>
    <property type="match status" value="1"/>
</dbReference>
<organism evidence="2 4">
    <name type="scientific">Methanococcus maripaludis</name>
    <name type="common">Methanococcus deltae</name>
    <dbReference type="NCBI Taxonomy" id="39152"/>
    <lineage>
        <taxon>Archaea</taxon>
        <taxon>Methanobacteriati</taxon>
        <taxon>Methanobacteriota</taxon>
        <taxon>Methanomada group</taxon>
        <taxon>Methanococci</taxon>
        <taxon>Methanococcales</taxon>
        <taxon>Methanococcaceae</taxon>
        <taxon>Methanococcus</taxon>
    </lineage>
</organism>
<evidence type="ECO:0000313" key="4">
    <source>
        <dbReference type="Proteomes" id="UP000536195"/>
    </source>
</evidence>